<dbReference type="PANTHER" id="PTHR21240:SF28">
    <property type="entry name" value="ISO-OROTATE DECARBOXYLASE (EUROFUNG)"/>
    <property type="match status" value="1"/>
</dbReference>
<evidence type="ECO:0000259" key="3">
    <source>
        <dbReference type="Pfam" id="PF04909"/>
    </source>
</evidence>
<dbReference type="STRING" id="104663.SAMN04488121_103216"/>
<evidence type="ECO:0000256" key="2">
    <source>
        <dbReference type="SAM" id="SignalP"/>
    </source>
</evidence>
<feature type="signal peptide" evidence="2">
    <location>
        <begin position="1"/>
        <end position="20"/>
    </location>
</feature>
<dbReference type="Proteomes" id="UP000199045">
    <property type="component" value="Unassembled WGS sequence"/>
</dbReference>
<evidence type="ECO:0000313" key="5">
    <source>
        <dbReference type="Proteomes" id="UP000199045"/>
    </source>
</evidence>
<keyword evidence="2" id="KW-0732">Signal</keyword>
<dbReference type="OrthoDB" id="644687at2"/>
<sequence length="363" mass="41964">MRKLSIVACALICTSSMCYGQERPTIDFEKYDPPSSLVVPEHKLTRAKFPFIDVHNHQNGLSSGNLRDLLQDMDALNMKVMVNLSGGNGSRLKAQTDNVKDKAPNRFIIFANIDFSGIGEEGWTEKAVRQLTEDVKNGANGLKVFKNLGLSVRDNNGKRVAVDDPRLDAIWDQCGKLKIPVLIHAADPKQFWQPADYNNERWLELITHPGRKRSNTDPAPWEQIIEEEHRMFKKHPGTTFINAHFGWYASDLTHLSQLMEEIPNMYVEFGAVIAEIGRQPRAARQFFEKYQNRILFGKDSWQPEEYTTYFRVLETADEYFPYHKKYHAFWRMYGMALPDDILKKVYYQNALRIIPGIDRSLFE</sequence>
<dbReference type="GO" id="GO:0019748">
    <property type="term" value="P:secondary metabolic process"/>
    <property type="evidence" value="ECO:0007669"/>
    <property type="project" value="TreeGrafter"/>
</dbReference>
<keyword evidence="4" id="KW-0378">Hydrolase</keyword>
<dbReference type="SUPFAM" id="SSF51556">
    <property type="entry name" value="Metallo-dependent hydrolases"/>
    <property type="match status" value="1"/>
</dbReference>
<dbReference type="Gene3D" id="3.20.20.140">
    <property type="entry name" value="Metal-dependent hydrolases"/>
    <property type="match status" value="1"/>
</dbReference>
<gene>
    <name evidence="4" type="ORF">SAMN04488121_103216</name>
</gene>
<reference evidence="5" key="1">
    <citation type="submission" date="2016-10" db="EMBL/GenBank/DDBJ databases">
        <authorList>
            <person name="Varghese N."/>
            <person name="Submissions S."/>
        </authorList>
    </citation>
    <scope>NUCLEOTIDE SEQUENCE [LARGE SCALE GENOMIC DNA]</scope>
    <source>
        <strain evidence="5">DSM 527</strain>
    </source>
</reference>
<accession>A0A1G7QW45</accession>
<evidence type="ECO:0000256" key="1">
    <source>
        <dbReference type="ARBA" id="ARBA00023239"/>
    </source>
</evidence>
<proteinExistence type="predicted"/>
<dbReference type="AlphaFoldDB" id="A0A1G7QW45"/>
<dbReference type="InterPro" id="IPR032465">
    <property type="entry name" value="ACMSD"/>
</dbReference>
<keyword evidence="1" id="KW-0456">Lyase</keyword>
<dbReference type="InterPro" id="IPR006680">
    <property type="entry name" value="Amidohydro-rel"/>
</dbReference>
<dbReference type="GO" id="GO:0016831">
    <property type="term" value="F:carboxy-lyase activity"/>
    <property type="evidence" value="ECO:0007669"/>
    <property type="project" value="InterPro"/>
</dbReference>
<dbReference type="GO" id="GO:0016787">
    <property type="term" value="F:hydrolase activity"/>
    <property type="evidence" value="ECO:0007669"/>
    <property type="project" value="UniProtKB-KW"/>
</dbReference>
<feature type="domain" description="Amidohydrolase-related" evidence="3">
    <location>
        <begin position="122"/>
        <end position="353"/>
    </location>
</feature>
<protein>
    <submittedName>
        <fullName evidence="4">Predicted metal-dependent hydrolase, TIM-barrel fold</fullName>
    </submittedName>
</protein>
<dbReference type="RefSeq" id="WP_089832581.1">
    <property type="nucleotide sequence ID" value="NZ_FNBN01000003.1"/>
</dbReference>
<dbReference type="Pfam" id="PF04909">
    <property type="entry name" value="Amidohydro_2"/>
    <property type="match status" value="1"/>
</dbReference>
<feature type="chain" id="PRO_5011752728" evidence="2">
    <location>
        <begin position="21"/>
        <end position="363"/>
    </location>
</feature>
<dbReference type="InterPro" id="IPR032466">
    <property type="entry name" value="Metal_Hydrolase"/>
</dbReference>
<dbReference type="GO" id="GO:0005737">
    <property type="term" value="C:cytoplasm"/>
    <property type="evidence" value="ECO:0007669"/>
    <property type="project" value="TreeGrafter"/>
</dbReference>
<name>A0A1G7QW45_CHIFI</name>
<organism evidence="4 5">
    <name type="scientific">Chitinophaga filiformis</name>
    <name type="common">Myxococcus filiformis</name>
    <name type="synonym">Flexibacter filiformis</name>
    <dbReference type="NCBI Taxonomy" id="104663"/>
    <lineage>
        <taxon>Bacteria</taxon>
        <taxon>Pseudomonadati</taxon>
        <taxon>Bacteroidota</taxon>
        <taxon>Chitinophagia</taxon>
        <taxon>Chitinophagales</taxon>
        <taxon>Chitinophagaceae</taxon>
        <taxon>Chitinophaga</taxon>
    </lineage>
</organism>
<dbReference type="EMBL" id="FNBN01000003">
    <property type="protein sequence ID" value="SDG02727.1"/>
    <property type="molecule type" value="Genomic_DNA"/>
</dbReference>
<evidence type="ECO:0000313" key="4">
    <source>
        <dbReference type="EMBL" id="SDG02727.1"/>
    </source>
</evidence>
<dbReference type="PANTHER" id="PTHR21240">
    <property type="entry name" value="2-AMINO-3-CARBOXYLMUCONATE-6-SEMIALDEHYDE DECARBOXYLASE"/>
    <property type="match status" value="1"/>
</dbReference>